<accession>A0AAN6WUI8</accession>
<dbReference type="AlphaFoldDB" id="A0AAN6WUI8"/>
<reference evidence="2" key="1">
    <citation type="journal article" date="2023" name="Mol. Phylogenet. Evol.">
        <title>Genome-scale phylogeny and comparative genomics of the fungal order Sordariales.</title>
        <authorList>
            <person name="Hensen N."/>
            <person name="Bonometti L."/>
            <person name="Westerberg I."/>
            <person name="Brannstrom I.O."/>
            <person name="Guillou S."/>
            <person name="Cros-Aarteil S."/>
            <person name="Calhoun S."/>
            <person name="Haridas S."/>
            <person name="Kuo A."/>
            <person name="Mondo S."/>
            <person name="Pangilinan J."/>
            <person name="Riley R."/>
            <person name="LaButti K."/>
            <person name="Andreopoulos B."/>
            <person name="Lipzen A."/>
            <person name="Chen C."/>
            <person name="Yan M."/>
            <person name="Daum C."/>
            <person name="Ng V."/>
            <person name="Clum A."/>
            <person name="Steindorff A."/>
            <person name="Ohm R.A."/>
            <person name="Martin F."/>
            <person name="Silar P."/>
            <person name="Natvig D.O."/>
            <person name="Lalanne C."/>
            <person name="Gautier V."/>
            <person name="Ament-Velasquez S.L."/>
            <person name="Kruys A."/>
            <person name="Hutchinson M.I."/>
            <person name="Powell A.J."/>
            <person name="Barry K."/>
            <person name="Miller A.N."/>
            <person name="Grigoriev I.V."/>
            <person name="Debuchy R."/>
            <person name="Gladieux P."/>
            <person name="Hiltunen Thoren M."/>
            <person name="Johannesson H."/>
        </authorList>
    </citation>
    <scope>NUCLEOTIDE SEQUENCE</scope>
    <source>
        <strain evidence="2">PSN309</strain>
    </source>
</reference>
<dbReference type="EMBL" id="MU864422">
    <property type="protein sequence ID" value="KAK4186507.1"/>
    <property type="molecule type" value="Genomic_DNA"/>
</dbReference>
<reference evidence="2" key="2">
    <citation type="submission" date="2023-05" db="EMBL/GenBank/DDBJ databases">
        <authorList>
            <consortium name="Lawrence Berkeley National Laboratory"/>
            <person name="Steindorff A."/>
            <person name="Hensen N."/>
            <person name="Bonometti L."/>
            <person name="Westerberg I."/>
            <person name="Brannstrom I.O."/>
            <person name="Guillou S."/>
            <person name="Cros-Aarteil S."/>
            <person name="Calhoun S."/>
            <person name="Haridas S."/>
            <person name="Kuo A."/>
            <person name="Mondo S."/>
            <person name="Pangilinan J."/>
            <person name="Riley R."/>
            <person name="Labutti K."/>
            <person name="Andreopoulos B."/>
            <person name="Lipzen A."/>
            <person name="Chen C."/>
            <person name="Yanf M."/>
            <person name="Daum C."/>
            <person name="Ng V."/>
            <person name="Clum A."/>
            <person name="Ohm R."/>
            <person name="Martin F."/>
            <person name="Silar P."/>
            <person name="Natvig D."/>
            <person name="Lalanne C."/>
            <person name="Gautier V."/>
            <person name="Ament-Velasquez S.L."/>
            <person name="Kruys A."/>
            <person name="Hutchinson M.I."/>
            <person name="Powell A.J."/>
            <person name="Barry K."/>
            <person name="Miller A.N."/>
            <person name="Grigoriev I.V."/>
            <person name="Debuchy R."/>
            <person name="Gladieux P."/>
            <person name="Thoren M.H."/>
            <person name="Johannesson H."/>
        </authorList>
    </citation>
    <scope>NUCLEOTIDE SEQUENCE</scope>
    <source>
        <strain evidence="2">PSN309</strain>
    </source>
</reference>
<feature type="region of interest" description="Disordered" evidence="1">
    <location>
        <begin position="84"/>
        <end position="121"/>
    </location>
</feature>
<name>A0AAN6WUI8_9PEZI</name>
<dbReference type="Proteomes" id="UP001302126">
    <property type="component" value="Unassembled WGS sequence"/>
</dbReference>
<feature type="compositionally biased region" description="Basic and acidic residues" evidence="1">
    <location>
        <begin position="88"/>
        <end position="112"/>
    </location>
</feature>
<comment type="caution">
    <text evidence="2">The sequence shown here is derived from an EMBL/GenBank/DDBJ whole genome shotgun (WGS) entry which is preliminary data.</text>
</comment>
<organism evidence="2 3">
    <name type="scientific">Podospora australis</name>
    <dbReference type="NCBI Taxonomy" id="1536484"/>
    <lineage>
        <taxon>Eukaryota</taxon>
        <taxon>Fungi</taxon>
        <taxon>Dikarya</taxon>
        <taxon>Ascomycota</taxon>
        <taxon>Pezizomycotina</taxon>
        <taxon>Sordariomycetes</taxon>
        <taxon>Sordariomycetidae</taxon>
        <taxon>Sordariales</taxon>
        <taxon>Podosporaceae</taxon>
        <taxon>Podospora</taxon>
    </lineage>
</organism>
<keyword evidence="3" id="KW-1185">Reference proteome</keyword>
<gene>
    <name evidence="2" type="ORF">QBC35DRAFT_387150</name>
</gene>
<evidence type="ECO:0000313" key="2">
    <source>
        <dbReference type="EMBL" id="KAK4186507.1"/>
    </source>
</evidence>
<sequence>MCRKVVFCGICTLCGHPFDWEEFSQELPCLEAKNNGVFGLCSNGVERDEKPHDQECIACEATNGQDEGYAGGMEEFEETLLFVGGGSKGDDQIQKKGDKQADQGHPEQDEGNRRKKKQRVT</sequence>
<evidence type="ECO:0000256" key="1">
    <source>
        <dbReference type="SAM" id="MobiDB-lite"/>
    </source>
</evidence>
<evidence type="ECO:0000313" key="3">
    <source>
        <dbReference type="Proteomes" id="UP001302126"/>
    </source>
</evidence>
<proteinExistence type="predicted"/>
<protein>
    <submittedName>
        <fullName evidence="2">Uncharacterized protein</fullName>
    </submittedName>
</protein>